<evidence type="ECO:0000256" key="1">
    <source>
        <dbReference type="ARBA" id="ARBA00004651"/>
    </source>
</evidence>
<evidence type="ECO:0000313" key="9">
    <source>
        <dbReference type="EMBL" id="EBA06349.1"/>
    </source>
</evidence>
<accession>A3K8W6</accession>
<dbReference type="AlphaFoldDB" id="A3K8W6"/>
<evidence type="ECO:0000256" key="5">
    <source>
        <dbReference type="ARBA" id="ARBA00023136"/>
    </source>
</evidence>
<dbReference type="EMBL" id="AAYA01000016">
    <property type="protein sequence ID" value="EBA06349.1"/>
    <property type="molecule type" value="Genomic_DNA"/>
</dbReference>
<protein>
    <submittedName>
        <fullName evidence="9">Chain length determinant protein, putative</fullName>
    </submittedName>
</protein>
<evidence type="ECO:0000256" key="2">
    <source>
        <dbReference type="ARBA" id="ARBA00022475"/>
    </source>
</evidence>
<feature type="transmembrane region" description="Helical" evidence="7">
    <location>
        <begin position="18"/>
        <end position="38"/>
    </location>
</feature>
<dbReference type="GO" id="GO:0005886">
    <property type="term" value="C:plasma membrane"/>
    <property type="evidence" value="ECO:0007669"/>
    <property type="project" value="UniProtKB-SubCell"/>
</dbReference>
<evidence type="ECO:0000256" key="6">
    <source>
        <dbReference type="SAM" id="Coils"/>
    </source>
</evidence>
<feature type="domain" description="Polysaccharide chain length determinant N-terminal" evidence="8">
    <location>
        <begin position="7"/>
        <end position="92"/>
    </location>
</feature>
<dbReference type="RefSeq" id="WP_005862641.1">
    <property type="nucleotide sequence ID" value="NZ_AAYA01000016.1"/>
</dbReference>
<dbReference type="Proteomes" id="UP000005713">
    <property type="component" value="Unassembled WGS sequence"/>
</dbReference>
<dbReference type="InterPro" id="IPR050445">
    <property type="entry name" value="Bact_polysacc_biosynth/exp"/>
</dbReference>
<feature type="coiled-coil region" evidence="6">
    <location>
        <begin position="277"/>
        <end position="304"/>
    </location>
</feature>
<keyword evidence="10" id="KW-1185">Reference proteome</keyword>
<keyword evidence="2" id="KW-1003">Cell membrane</keyword>
<evidence type="ECO:0000313" key="10">
    <source>
        <dbReference type="Proteomes" id="UP000005713"/>
    </source>
</evidence>
<dbReference type="OrthoDB" id="7642308at2"/>
<keyword evidence="5 7" id="KW-0472">Membrane</keyword>
<name>A3K8W6_SAGS3</name>
<evidence type="ECO:0000256" key="7">
    <source>
        <dbReference type="SAM" id="Phobius"/>
    </source>
</evidence>
<feature type="transmembrane region" description="Helical" evidence="7">
    <location>
        <begin position="403"/>
        <end position="421"/>
    </location>
</feature>
<evidence type="ECO:0000259" key="8">
    <source>
        <dbReference type="Pfam" id="PF02706"/>
    </source>
</evidence>
<keyword evidence="4 7" id="KW-1133">Transmembrane helix</keyword>
<comment type="caution">
    <text evidence="9">The sequence shown here is derived from an EMBL/GenBank/DDBJ whole genome shotgun (WGS) entry which is preliminary data.</text>
</comment>
<dbReference type="InterPro" id="IPR003856">
    <property type="entry name" value="LPS_length_determ_N"/>
</dbReference>
<dbReference type="PANTHER" id="PTHR32309">
    <property type="entry name" value="TYROSINE-PROTEIN KINASE"/>
    <property type="match status" value="1"/>
</dbReference>
<proteinExistence type="predicted"/>
<dbReference type="eggNOG" id="COG3206">
    <property type="taxonomic scope" value="Bacteria"/>
</dbReference>
<reference evidence="9 10" key="1">
    <citation type="submission" date="2006-06" db="EMBL/GenBank/DDBJ databases">
        <authorList>
            <person name="Moran M.A."/>
            <person name="Ferriera S."/>
            <person name="Johnson J."/>
            <person name="Kravitz S."/>
            <person name="Beeson K."/>
            <person name="Sutton G."/>
            <person name="Rogers Y.-H."/>
            <person name="Friedman R."/>
            <person name="Frazier M."/>
            <person name="Venter J.C."/>
        </authorList>
    </citation>
    <scope>NUCLEOTIDE SEQUENCE [LARGE SCALE GENOMIC DNA]</scope>
    <source>
        <strain evidence="9 10">E-37</strain>
    </source>
</reference>
<dbReference type="PANTHER" id="PTHR32309:SF31">
    <property type="entry name" value="CAPSULAR EXOPOLYSACCHARIDE FAMILY"/>
    <property type="match status" value="1"/>
</dbReference>
<feature type="transmembrane region" description="Helical" evidence="7">
    <location>
        <begin position="343"/>
        <end position="365"/>
    </location>
</feature>
<keyword evidence="3 7" id="KW-0812">Transmembrane</keyword>
<evidence type="ECO:0000256" key="3">
    <source>
        <dbReference type="ARBA" id="ARBA00022692"/>
    </source>
</evidence>
<sequence>MSQFQSVGEVFAALRRRAWVILGIFLVGCVISVDYALMQQKVYEATAVVQIEDARVTSTATGTAADANEASRRLQLIEQRLMSRDNLVSLMDKYDLFAEDPALNDGERIYMMRQAARITPITRPGPTFSAAAQAPSGLMISVMLPDPEKAAVVANDLMTKVIAESRDRSAEQASETLAFYQTEEARVDAEIVALEDRIADYKKANSAQLPAGVAALRTELTTLRETELDLSQEIITIQGDTARKRPEDLARQVAQLEDQRALVAARATEIEGQIASAPEVERQLGQLEREMDRLKDQYSVITRGKAEAEMGQALQDRQAAGRYEVLETALVPDDPVTSSRKKIAGMGAVASLIAGLIVALVFEIMNPAIRTQKQMERVLGIQPVVVIPVISTRRDRTWGGLKFLAKALGIVALVGGVAAWLTKISGLGALFGGGAPRRAVRG</sequence>
<dbReference type="Pfam" id="PF02706">
    <property type="entry name" value="Wzz"/>
    <property type="match status" value="1"/>
</dbReference>
<comment type="subcellular location">
    <subcellularLocation>
        <location evidence="1">Cell membrane</location>
        <topology evidence="1">Multi-pass membrane protein</topology>
    </subcellularLocation>
</comment>
<evidence type="ECO:0000256" key="4">
    <source>
        <dbReference type="ARBA" id="ARBA00022989"/>
    </source>
</evidence>
<keyword evidence="6" id="KW-0175">Coiled coil</keyword>
<gene>
    <name evidence="9" type="ORF">SSE37_17965</name>
</gene>
<organism evidence="9 10">
    <name type="scientific">Sagittula stellata (strain ATCC 700073 / DSM 11524 / E-37)</name>
    <dbReference type="NCBI Taxonomy" id="388399"/>
    <lineage>
        <taxon>Bacteria</taxon>
        <taxon>Pseudomonadati</taxon>
        <taxon>Pseudomonadota</taxon>
        <taxon>Alphaproteobacteria</taxon>
        <taxon>Rhodobacterales</taxon>
        <taxon>Roseobacteraceae</taxon>
        <taxon>Sagittula</taxon>
    </lineage>
</organism>